<dbReference type="KEGG" id="ttd:A3L14_05205"/>
<organism evidence="3 5">
    <name type="scientific">Thermococcus thioreducens</name>
    <dbReference type="NCBI Taxonomy" id="277988"/>
    <lineage>
        <taxon>Archaea</taxon>
        <taxon>Methanobacteriati</taxon>
        <taxon>Methanobacteriota</taxon>
        <taxon>Thermococci</taxon>
        <taxon>Thermococcales</taxon>
        <taxon>Thermococcaceae</taxon>
        <taxon>Thermococcus</taxon>
    </lineage>
</organism>
<dbReference type="InterPro" id="IPR004843">
    <property type="entry name" value="Calcineurin-like_PHP"/>
</dbReference>
<evidence type="ECO:0000313" key="2">
    <source>
        <dbReference type="EMBL" id="ASJ12323.1"/>
    </source>
</evidence>
<dbReference type="Proteomes" id="UP000182125">
    <property type="component" value="Unassembled WGS sequence"/>
</dbReference>
<protein>
    <submittedName>
        <fullName evidence="3">Metallophosphoesterase</fullName>
    </submittedName>
</protein>
<sequence length="218" mass="24007">MRLVAVTDIHGNSKRVRQLAEILRGEEFDALLVAGDLTHFSGADKAVEVLKPLLGLDIPVFAVHGNCDGRDVPELLSELGINAHSRRVEVGGAGIVGIGGSNITPFHTVWEMTEDDIRKILERNYLQGDVILSHVPPHRTVADRVHFGHHVGSRALRAFIEEKQPPLVVCGHIHEGRGVDRVGETVVVNPGPLFRGHYAVIEFDENEKKVKDVRLETL</sequence>
<dbReference type="GeneID" id="33333798"/>
<evidence type="ECO:0000313" key="4">
    <source>
        <dbReference type="EMBL" id="SEV92836.1"/>
    </source>
</evidence>
<proteinExistence type="predicted"/>
<evidence type="ECO:0000313" key="7">
    <source>
        <dbReference type="Proteomes" id="UP000250136"/>
    </source>
</evidence>
<evidence type="ECO:0000259" key="1">
    <source>
        <dbReference type="Pfam" id="PF00149"/>
    </source>
</evidence>
<dbReference type="AlphaFoldDB" id="A0A0Q2RG97"/>
<dbReference type="PANTHER" id="PTHR37523">
    <property type="entry name" value="METALLOPHOSPHOESTERASE"/>
    <property type="match status" value="1"/>
</dbReference>
<dbReference type="RefSeq" id="WP_055428710.1">
    <property type="nucleotide sequence ID" value="NZ_CP015105.1"/>
</dbReference>
<dbReference type="Gene3D" id="3.60.21.10">
    <property type="match status" value="1"/>
</dbReference>
<dbReference type="SUPFAM" id="SSF56300">
    <property type="entry name" value="Metallo-dependent phosphatases"/>
    <property type="match status" value="1"/>
</dbReference>
<dbReference type="OrthoDB" id="50367at2157"/>
<dbReference type="PANTHER" id="PTHR37523:SF1">
    <property type="entry name" value="CALCINEURIN-LIKE PHOSPHOESTERASE DOMAIN-CONTAINING PROTEIN"/>
    <property type="match status" value="1"/>
</dbReference>
<evidence type="ECO:0000313" key="3">
    <source>
        <dbReference type="EMBL" id="KQH83054.1"/>
    </source>
</evidence>
<dbReference type="GO" id="GO:0016787">
    <property type="term" value="F:hydrolase activity"/>
    <property type="evidence" value="ECO:0007669"/>
    <property type="project" value="InterPro"/>
</dbReference>
<dbReference type="PATRIC" id="fig|277988.4.peg.466"/>
<reference evidence="3 5" key="1">
    <citation type="submission" date="2015-08" db="EMBL/GenBank/DDBJ databases">
        <title>Thermococcus thioreducens DSM 14981 genome sequencing.</title>
        <authorList>
            <person name="Hong S.-J."/>
            <person name="Kim M.-C."/>
            <person name="Shin J.-H."/>
        </authorList>
    </citation>
    <scope>NUCLEOTIDE SEQUENCE [LARGE SCALE GENOMIC DNA]</scope>
    <source>
        <strain evidence="3 5">DSM 14981</strain>
    </source>
</reference>
<dbReference type="EMBL" id="CP015105">
    <property type="protein sequence ID" value="ASJ12323.1"/>
    <property type="molecule type" value="Genomic_DNA"/>
</dbReference>
<keyword evidence="7" id="KW-1185">Reference proteome</keyword>
<name>A0A0Q2RG97_9EURY</name>
<dbReference type="STRING" id="277988.SAMN05216170_0920"/>
<reference evidence="4 6" key="3">
    <citation type="submission" date="2016-10" db="EMBL/GenBank/DDBJ databases">
        <authorList>
            <person name="de Groot N.N."/>
        </authorList>
    </citation>
    <scope>NUCLEOTIDE SEQUENCE [LARGE SCALE GENOMIC DNA]</scope>
    <source>
        <strain evidence="4 6">OGL-20</strain>
    </source>
</reference>
<evidence type="ECO:0000313" key="6">
    <source>
        <dbReference type="Proteomes" id="UP000182125"/>
    </source>
</evidence>
<dbReference type="EMBL" id="FOIW01000001">
    <property type="protein sequence ID" value="SEV92836.1"/>
    <property type="molecule type" value="Genomic_DNA"/>
</dbReference>
<dbReference type="InterPro" id="IPR029052">
    <property type="entry name" value="Metallo-depent_PP-like"/>
</dbReference>
<accession>A0A0Q2RG97</accession>
<feature type="domain" description="Calcineurin-like phosphoesterase" evidence="1">
    <location>
        <begin position="1"/>
        <end position="175"/>
    </location>
</feature>
<gene>
    <name evidence="2" type="ORF">A3L14_05205</name>
    <name evidence="3" type="ORF">AMR53_02200</name>
    <name evidence="4" type="ORF">SAMN05216170_0920</name>
</gene>
<reference evidence="2 7" key="2">
    <citation type="submission" date="2016-04" db="EMBL/GenBank/DDBJ databases">
        <title>Complete genome sequence of Thermococcus thioreducens type strain OGL-20P.</title>
        <authorList>
            <person name="Oger P.M."/>
        </authorList>
    </citation>
    <scope>NUCLEOTIDE SEQUENCE [LARGE SCALE GENOMIC DNA]</scope>
    <source>
        <strain evidence="2 7">OGL-20P</strain>
    </source>
</reference>
<dbReference type="Pfam" id="PF00149">
    <property type="entry name" value="Metallophos"/>
    <property type="match status" value="1"/>
</dbReference>
<dbReference type="EMBL" id="LIXN01000003">
    <property type="protein sequence ID" value="KQH83054.1"/>
    <property type="molecule type" value="Genomic_DNA"/>
</dbReference>
<evidence type="ECO:0000313" key="5">
    <source>
        <dbReference type="Proteomes" id="UP000051862"/>
    </source>
</evidence>
<dbReference type="Proteomes" id="UP000051862">
    <property type="component" value="Unassembled WGS sequence"/>
</dbReference>
<dbReference type="Proteomes" id="UP000250136">
    <property type="component" value="Chromosome"/>
</dbReference>